<dbReference type="CDD" id="cd03260">
    <property type="entry name" value="ABC_PstB_phosphate_transporter"/>
    <property type="match status" value="1"/>
</dbReference>
<dbReference type="SMART" id="SM00382">
    <property type="entry name" value="AAA"/>
    <property type="match status" value="1"/>
</dbReference>
<evidence type="ECO:0000256" key="1">
    <source>
        <dbReference type="ARBA" id="ARBA00022448"/>
    </source>
</evidence>
<evidence type="ECO:0000256" key="7">
    <source>
        <dbReference type="ARBA" id="ARBA00022967"/>
    </source>
</evidence>
<keyword evidence="1" id="KW-0813">Transport</keyword>
<keyword evidence="5" id="KW-0547">Nucleotide-binding</keyword>
<dbReference type="SUPFAM" id="SSF52540">
    <property type="entry name" value="P-loop containing nucleoside triphosphate hydrolases"/>
    <property type="match status" value="1"/>
</dbReference>
<dbReference type="Gene3D" id="3.40.50.300">
    <property type="entry name" value="P-loop containing nucleotide triphosphate hydrolases"/>
    <property type="match status" value="1"/>
</dbReference>
<keyword evidence="4" id="KW-0592">Phosphate transport</keyword>
<reference evidence="10 11" key="1">
    <citation type="submission" date="2019-04" db="EMBL/GenBank/DDBJ databases">
        <title>Alteromonas portus sp. nov., an alginate lyase-excreting marine bacterium.</title>
        <authorList>
            <person name="Huang H."/>
            <person name="Mo K."/>
            <person name="Bao S."/>
        </authorList>
    </citation>
    <scope>NUCLEOTIDE SEQUENCE [LARGE SCALE GENOMIC DNA]</scope>
    <source>
        <strain evidence="10 11">HB161718</strain>
    </source>
</reference>
<dbReference type="RefSeq" id="WP_131135997.1">
    <property type="nucleotide sequence ID" value="NZ_JBMQEY010000002.1"/>
</dbReference>
<dbReference type="Proteomes" id="UP000305471">
    <property type="component" value="Unassembled WGS sequence"/>
</dbReference>
<dbReference type="OrthoDB" id="9802264at2"/>
<protein>
    <submittedName>
        <fullName evidence="10">Phosphate ABC transporter ATP-binding protein</fullName>
    </submittedName>
</protein>
<evidence type="ECO:0000313" key="11">
    <source>
        <dbReference type="Proteomes" id="UP000305471"/>
    </source>
</evidence>
<dbReference type="GO" id="GO:0016020">
    <property type="term" value="C:membrane"/>
    <property type="evidence" value="ECO:0007669"/>
    <property type="project" value="InterPro"/>
</dbReference>
<dbReference type="PANTHER" id="PTHR43423">
    <property type="entry name" value="ABC TRANSPORTER I FAMILY MEMBER 17"/>
    <property type="match status" value="1"/>
</dbReference>
<dbReference type="PANTHER" id="PTHR43423:SF12">
    <property type="entry name" value="IRON EXPORT ATP-BINDING PROTEIN FETA-RELATED"/>
    <property type="match status" value="1"/>
</dbReference>
<feature type="domain" description="ABC transporter" evidence="9">
    <location>
        <begin position="22"/>
        <end position="263"/>
    </location>
</feature>
<dbReference type="NCBIfam" id="TIGR00972">
    <property type="entry name" value="3a0107s01c2"/>
    <property type="match status" value="1"/>
</dbReference>
<evidence type="ECO:0000256" key="2">
    <source>
        <dbReference type="ARBA" id="ARBA00022475"/>
    </source>
</evidence>
<dbReference type="AlphaFoldDB" id="A0A4U0ZFB3"/>
<name>A0A4U0ZFB3_9ALTE</name>
<evidence type="ECO:0000256" key="5">
    <source>
        <dbReference type="ARBA" id="ARBA00022741"/>
    </source>
</evidence>
<evidence type="ECO:0000256" key="4">
    <source>
        <dbReference type="ARBA" id="ARBA00022592"/>
    </source>
</evidence>
<keyword evidence="6 10" id="KW-0067">ATP-binding</keyword>
<dbReference type="InterPro" id="IPR005670">
    <property type="entry name" value="PstB-like"/>
</dbReference>
<evidence type="ECO:0000256" key="3">
    <source>
        <dbReference type="ARBA" id="ARBA00022519"/>
    </source>
</evidence>
<keyword evidence="8" id="KW-0472">Membrane</keyword>
<dbReference type="InterPro" id="IPR017871">
    <property type="entry name" value="ABC_transporter-like_CS"/>
</dbReference>
<accession>A0A4U0ZFB3</accession>
<comment type="caution">
    <text evidence="10">The sequence shown here is derived from an EMBL/GenBank/DDBJ whole genome shotgun (WGS) entry which is preliminary data.</text>
</comment>
<dbReference type="InterPro" id="IPR027417">
    <property type="entry name" value="P-loop_NTPase"/>
</dbReference>
<gene>
    <name evidence="10" type="primary">pstB</name>
    <name evidence="10" type="ORF">E5672_01305</name>
</gene>
<dbReference type="GO" id="GO:0005524">
    <property type="term" value="F:ATP binding"/>
    <property type="evidence" value="ECO:0007669"/>
    <property type="project" value="UniProtKB-KW"/>
</dbReference>
<evidence type="ECO:0000256" key="6">
    <source>
        <dbReference type="ARBA" id="ARBA00022840"/>
    </source>
</evidence>
<proteinExistence type="predicted"/>
<keyword evidence="3" id="KW-0997">Cell inner membrane</keyword>
<keyword evidence="2" id="KW-1003">Cell membrane</keyword>
<dbReference type="PROSITE" id="PS00211">
    <property type="entry name" value="ABC_TRANSPORTER_1"/>
    <property type="match status" value="1"/>
</dbReference>
<dbReference type="PROSITE" id="PS50893">
    <property type="entry name" value="ABC_TRANSPORTER_2"/>
    <property type="match status" value="1"/>
</dbReference>
<dbReference type="GO" id="GO:0005315">
    <property type="term" value="F:phosphate transmembrane transporter activity"/>
    <property type="evidence" value="ECO:0007669"/>
    <property type="project" value="InterPro"/>
</dbReference>
<dbReference type="GO" id="GO:0035435">
    <property type="term" value="P:phosphate ion transmembrane transport"/>
    <property type="evidence" value="ECO:0007669"/>
    <property type="project" value="InterPro"/>
</dbReference>
<sequence>MLKLFEHNTLNVNDISEEQTAVEVKNLNLWFGNKHVLNDISMRIPKNKITALIGQSGCGKSTLISCFNRLNDLYDGCKYDGEIIIDGQNINSRKVNVSRLRTNVGMVFQRPNPFPMSIYENVCYGLKLQGVKVRRHLDDAVEGALKQAALWDEVKDRLFESAHVLSGGQQQRLVIARALALKPDILLLDEPTSALDPLTTLFIEELMDALKKQCTIIIVTHNMQQAARVSDYTAFFHQGRLIEYADSDTLFTMPDKKQTEDYITGRYG</sequence>
<evidence type="ECO:0000259" key="9">
    <source>
        <dbReference type="PROSITE" id="PS50893"/>
    </source>
</evidence>
<organism evidence="10 11">
    <name type="scientific">Alteromonas portus</name>
    <dbReference type="NCBI Taxonomy" id="2565549"/>
    <lineage>
        <taxon>Bacteria</taxon>
        <taxon>Pseudomonadati</taxon>
        <taxon>Pseudomonadota</taxon>
        <taxon>Gammaproteobacteria</taxon>
        <taxon>Alteromonadales</taxon>
        <taxon>Alteromonadaceae</taxon>
        <taxon>Alteromonas/Salinimonas group</taxon>
        <taxon>Alteromonas</taxon>
    </lineage>
</organism>
<dbReference type="GO" id="GO:0016887">
    <property type="term" value="F:ATP hydrolysis activity"/>
    <property type="evidence" value="ECO:0007669"/>
    <property type="project" value="InterPro"/>
</dbReference>
<evidence type="ECO:0000256" key="8">
    <source>
        <dbReference type="ARBA" id="ARBA00023136"/>
    </source>
</evidence>
<keyword evidence="7" id="KW-1278">Translocase</keyword>
<dbReference type="EMBL" id="SWCO01000001">
    <property type="protein sequence ID" value="TKB04758.1"/>
    <property type="molecule type" value="Genomic_DNA"/>
</dbReference>
<dbReference type="Pfam" id="PF00005">
    <property type="entry name" value="ABC_tran"/>
    <property type="match status" value="1"/>
</dbReference>
<evidence type="ECO:0000313" key="10">
    <source>
        <dbReference type="EMBL" id="TKB04758.1"/>
    </source>
</evidence>
<dbReference type="InterPro" id="IPR003439">
    <property type="entry name" value="ABC_transporter-like_ATP-bd"/>
</dbReference>
<keyword evidence="11" id="KW-1185">Reference proteome</keyword>
<dbReference type="InterPro" id="IPR003593">
    <property type="entry name" value="AAA+_ATPase"/>
</dbReference>